<feature type="region of interest" description="Disordered" evidence="7">
    <location>
        <begin position="235"/>
        <end position="254"/>
    </location>
</feature>
<accession>A0A0K9PRY5</accession>
<dbReference type="GO" id="GO:0009738">
    <property type="term" value="P:abscisic acid-activated signaling pathway"/>
    <property type="evidence" value="ECO:0007669"/>
    <property type="project" value="UniProtKB-KW"/>
</dbReference>
<sequence length="330" mass="36657">MGSQGGGGQQTQFPNLGRQGSMYSLTLNEVQSQLGEPLYSMNLDELLKNVLPAEGEGTLELGLETNSSHLGSSSSIQRQASVALSKEMCSKTVDEIWRGFQEEDDKAKNERSPAHERQSTLGEMTLEDFLVKAGVVTEGLDKARTEKIVNVGSSGCADSMTSTHGYPPHGIHWLHQYHPMQSLPTQQPQQVQQNMVGNYVPNHNVQQQPQGVGTSGMLDCGYSDTQMTSSSPLMETLSDTQMPGRKRIAPGDVAEKSVERRQKRMIKNRESAARSRARKQAYTNELENKVSRLEKENEKLRRQKELDKILYSAPPPNPKFQLRRTSSSPI</sequence>
<evidence type="ECO:0000256" key="5">
    <source>
        <dbReference type="ARBA" id="ARBA00023163"/>
    </source>
</evidence>
<dbReference type="Pfam" id="PF00170">
    <property type="entry name" value="bZIP_1"/>
    <property type="match status" value="1"/>
</dbReference>
<dbReference type="GO" id="GO:0045893">
    <property type="term" value="P:positive regulation of DNA-templated transcription"/>
    <property type="evidence" value="ECO:0007669"/>
    <property type="project" value="InterPro"/>
</dbReference>
<name>A0A0K9PRY5_ZOSMR</name>
<keyword evidence="4" id="KW-0238">DNA-binding</keyword>
<dbReference type="InterPro" id="IPR043452">
    <property type="entry name" value="BZIP46-like"/>
</dbReference>
<protein>
    <submittedName>
        <fullName evidence="9">BZIP transcription factor</fullName>
    </submittedName>
</protein>
<evidence type="ECO:0000259" key="8">
    <source>
        <dbReference type="PROSITE" id="PS50217"/>
    </source>
</evidence>
<keyword evidence="10" id="KW-1185">Reference proteome</keyword>
<keyword evidence="6" id="KW-0539">Nucleus</keyword>
<dbReference type="PROSITE" id="PS50217">
    <property type="entry name" value="BZIP"/>
    <property type="match status" value="1"/>
</dbReference>
<proteinExistence type="predicted"/>
<feature type="region of interest" description="Disordered" evidence="7">
    <location>
        <begin position="309"/>
        <end position="330"/>
    </location>
</feature>
<keyword evidence="5" id="KW-0804">Transcription</keyword>
<comment type="caution">
    <text evidence="9">The sequence shown here is derived from an EMBL/GenBank/DDBJ whole genome shotgun (WGS) entry which is preliminary data.</text>
</comment>
<dbReference type="PANTHER" id="PTHR22952:SF385">
    <property type="entry name" value="ABSCISIC ACID-INSENSITIVE 5-LIKE PROTEIN 2"/>
    <property type="match status" value="1"/>
</dbReference>
<dbReference type="EMBL" id="LFYR01000692">
    <property type="protein sequence ID" value="KMZ71000.1"/>
    <property type="molecule type" value="Genomic_DNA"/>
</dbReference>
<evidence type="ECO:0000256" key="4">
    <source>
        <dbReference type="ARBA" id="ARBA00023125"/>
    </source>
</evidence>
<dbReference type="GO" id="GO:0005634">
    <property type="term" value="C:nucleus"/>
    <property type="evidence" value="ECO:0000318"/>
    <property type="project" value="GO_Central"/>
</dbReference>
<keyword evidence="3" id="KW-0805">Transcription regulation</keyword>
<dbReference type="AlphaFoldDB" id="A0A0K9PRY5"/>
<dbReference type="GO" id="GO:0003700">
    <property type="term" value="F:DNA-binding transcription factor activity"/>
    <property type="evidence" value="ECO:0007669"/>
    <property type="project" value="InterPro"/>
</dbReference>
<dbReference type="PRINTS" id="PR00041">
    <property type="entry name" value="LEUZIPPRCREB"/>
</dbReference>
<dbReference type="OMA" id="WHLEEEN"/>
<dbReference type="GO" id="GO:0003677">
    <property type="term" value="F:DNA binding"/>
    <property type="evidence" value="ECO:0007669"/>
    <property type="project" value="UniProtKB-KW"/>
</dbReference>
<organism evidence="9 10">
    <name type="scientific">Zostera marina</name>
    <name type="common">Eelgrass</name>
    <dbReference type="NCBI Taxonomy" id="29655"/>
    <lineage>
        <taxon>Eukaryota</taxon>
        <taxon>Viridiplantae</taxon>
        <taxon>Streptophyta</taxon>
        <taxon>Embryophyta</taxon>
        <taxon>Tracheophyta</taxon>
        <taxon>Spermatophyta</taxon>
        <taxon>Magnoliopsida</taxon>
        <taxon>Liliopsida</taxon>
        <taxon>Zosteraceae</taxon>
        <taxon>Zostera</taxon>
    </lineage>
</organism>
<dbReference type="Proteomes" id="UP000036987">
    <property type="component" value="Unassembled WGS sequence"/>
</dbReference>
<dbReference type="OrthoDB" id="644067at2759"/>
<gene>
    <name evidence="9" type="ORF">ZOSMA_18G00970</name>
</gene>
<feature type="compositionally biased region" description="Basic and acidic residues" evidence="7">
    <location>
        <begin position="286"/>
        <end position="297"/>
    </location>
</feature>
<evidence type="ECO:0000313" key="9">
    <source>
        <dbReference type="EMBL" id="KMZ71000.1"/>
    </source>
</evidence>
<dbReference type="FunFam" id="1.20.5.170:FF:000036">
    <property type="entry name" value="ABSCISIC ACID-INSENSITIVE 5-like protein 2"/>
    <property type="match status" value="1"/>
</dbReference>
<dbReference type="SMART" id="SM00338">
    <property type="entry name" value="BRLZ"/>
    <property type="match status" value="1"/>
</dbReference>
<dbReference type="CDD" id="cd14707">
    <property type="entry name" value="bZIP_plant_BZIP46"/>
    <property type="match status" value="1"/>
</dbReference>
<feature type="domain" description="BZIP" evidence="8">
    <location>
        <begin position="258"/>
        <end position="303"/>
    </location>
</feature>
<dbReference type="InterPro" id="IPR004827">
    <property type="entry name" value="bZIP"/>
</dbReference>
<reference evidence="10" key="1">
    <citation type="journal article" date="2016" name="Nature">
        <title>The genome of the seagrass Zostera marina reveals angiosperm adaptation to the sea.</title>
        <authorList>
            <person name="Olsen J.L."/>
            <person name="Rouze P."/>
            <person name="Verhelst B."/>
            <person name="Lin Y.-C."/>
            <person name="Bayer T."/>
            <person name="Collen J."/>
            <person name="Dattolo E."/>
            <person name="De Paoli E."/>
            <person name="Dittami S."/>
            <person name="Maumus F."/>
            <person name="Michel G."/>
            <person name="Kersting A."/>
            <person name="Lauritano C."/>
            <person name="Lohaus R."/>
            <person name="Toepel M."/>
            <person name="Tonon T."/>
            <person name="Vanneste K."/>
            <person name="Amirebrahimi M."/>
            <person name="Brakel J."/>
            <person name="Bostroem C."/>
            <person name="Chovatia M."/>
            <person name="Grimwood J."/>
            <person name="Jenkins J.W."/>
            <person name="Jueterbock A."/>
            <person name="Mraz A."/>
            <person name="Stam W.T."/>
            <person name="Tice H."/>
            <person name="Bornberg-Bauer E."/>
            <person name="Green P.J."/>
            <person name="Pearson G.A."/>
            <person name="Procaccini G."/>
            <person name="Duarte C.M."/>
            <person name="Schmutz J."/>
            <person name="Reusch T.B.H."/>
            <person name="Van de Peer Y."/>
        </authorList>
    </citation>
    <scope>NUCLEOTIDE SEQUENCE [LARGE SCALE GENOMIC DNA]</scope>
    <source>
        <strain evidence="10">cv. Finnish</strain>
    </source>
</reference>
<dbReference type="Gene3D" id="1.20.5.170">
    <property type="match status" value="1"/>
</dbReference>
<dbReference type="SUPFAM" id="SSF57959">
    <property type="entry name" value="Leucine zipper domain"/>
    <property type="match status" value="1"/>
</dbReference>
<evidence type="ECO:0000256" key="6">
    <source>
        <dbReference type="ARBA" id="ARBA00023242"/>
    </source>
</evidence>
<dbReference type="PROSITE" id="PS00036">
    <property type="entry name" value="BZIP_BASIC"/>
    <property type="match status" value="1"/>
</dbReference>
<evidence type="ECO:0000256" key="2">
    <source>
        <dbReference type="ARBA" id="ARBA00022682"/>
    </source>
</evidence>
<dbReference type="STRING" id="29655.A0A0K9PRY5"/>
<comment type="subcellular location">
    <subcellularLocation>
        <location evidence="1">Nucleus</location>
    </subcellularLocation>
</comment>
<dbReference type="PANTHER" id="PTHR22952">
    <property type="entry name" value="CAMP-RESPONSE ELEMENT BINDING PROTEIN-RELATED"/>
    <property type="match status" value="1"/>
</dbReference>
<feature type="region of interest" description="Disordered" evidence="7">
    <location>
        <begin position="267"/>
        <end position="297"/>
    </location>
</feature>
<dbReference type="InterPro" id="IPR046347">
    <property type="entry name" value="bZIP_sf"/>
</dbReference>
<evidence type="ECO:0000256" key="1">
    <source>
        <dbReference type="ARBA" id="ARBA00004123"/>
    </source>
</evidence>
<evidence type="ECO:0000256" key="7">
    <source>
        <dbReference type="SAM" id="MobiDB-lite"/>
    </source>
</evidence>
<evidence type="ECO:0000313" key="10">
    <source>
        <dbReference type="Proteomes" id="UP000036987"/>
    </source>
</evidence>
<keyword evidence="2" id="KW-0938">Abscisic acid signaling pathway</keyword>
<evidence type="ECO:0000256" key="3">
    <source>
        <dbReference type="ARBA" id="ARBA00023015"/>
    </source>
</evidence>